<dbReference type="RefSeq" id="WP_318108833.1">
    <property type="nucleotide sequence ID" value="NZ_CP137573.1"/>
</dbReference>
<dbReference type="SUPFAM" id="SSF54919">
    <property type="entry name" value="Nucleoside diphosphate kinase, NDK"/>
    <property type="match status" value="1"/>
</dbReference>
<keyword evidence="4" id="KW-1185">Reference proteome</keyword>
<sequence>MTEHETQTTFVMLKPDAVERGIEAEVLEMFARFGLRPEGRVERRLTVSDVAALDHEDGRHRNPVQFAVNCDYLTRSPVVGWRMTGPGALGVALTVKALVRQRYGDSDLANLMHAAEDAWEADSQIKMFAQGPAPVSAPYADTDPAVHRMAAEVLASPDVPPVAGGVTGDEGFGVILHDDGCQYLDDVIKGLQGGLPGLPFERAAAMAIAVKVRRDLEVFTGTAAEAATALLDLDGQGLPVLLREPRGGAAAAASQTARGTVP</sequence>
<dbReference type="InterPro" id="IPR036850">
    <property type="entry name" value="NDK-like_dom_sf"/>
</dbReference>
<reference evidence="3 4" key="1">
    <citation type="submission" date="2023-10" db="EMBL/GenBank/DDBJ databases">
        <title>The genome sequence of Streptomyces sp. HUAS YS2.</title>
        <authorList>
            <person name="Mo P."/>
        </authorList>
    </citation>
    <scope>NUCLEOTIDE SEQUENCE [LARGE SCALE GENOMIC DNA]</scope>
    <source>
        <strain evidence="3 4">HUAS YS2</strain>
    </source>
</reference>
<feature type="domain" description="Nucleoside diphosphate kinase-like" evidence="2">
    <location>
        <begin position="6"/>
        <end position="136"/>
    </location>
</feature>
<dbReference type="Gene3D" id="3.30.70.141">
    <property type="entry name" value="Nucleoside diphosphate kinase-like domain"/>
    <property type="match status" value="1"/>
</dbReference>
<dbReference type="Proteomes" id="UP001301731">
    <property type="component" value="Chromosome"/>
</dbReference>
<dbReference type="PROSITE" id="PS51374">
    <property type="entry name" value="NDPK_LIKE"/>
    <property type="match status" value="1"/>
</dbReference>
<evidence type="ECO:0000313" key="3">
    <source>
        <dbReference type="EMBL" id="WOX25990.1"/>
    </source>
</evidence>
<gene>
    <name evidence="3" type="ORF">R2D22_33250</name>
</gene>
<evidence type="ECO:0000313" key="4">
    <source>
        <dbReference type="Proteomes" id="UP001301731"/>
    </source>
</evidence>
<name>A0ABZ0M2I3_9ACTN</name>
<dbReference type="EMBL" id="CP137573">
    <property type="protein sequence ID" value="WOX25990.1"/>
    <property type="molecule type" value="Genomic_DNA"/>
</dbReference>
<dbReference type="SMART" id="SM00562">
    <property type="entry name" value="NDK"/>
    <property type="match status" value="1"/>
</dbReference>
<comment type="similarity">
    <text evidence="1">Belongs to the NDK family.</text>
</comment>
<evidence type="ECO:0000256" key="1">
    <source>
        <dbReference type="PROSITE-ProRule" id="PRU00706"/>
    </source>
</evidence>
<proteinExistence type="inferred from homology"/>
<dbReference type="InterPro" id="IPR034907">
    <property type="entry name" value="NDK-like_dom"/>
</dbReference>
<comment type="caution">
    <text evidence="1">Lacks conserved residue(s) required for the propagation of feature annotation.</text>
</comment>
<dbReference type="Pfam" id="PF00334">
    <property type="entry name" value="NDK"/>
    <property type="match status" value="1"/>
</dbReference>
<dbReference type="GO" id="GO:0016301">
    <property type="term" value="F:kinase activity"/>
    <property type="evidence" value="ECO:0007669"/>
    <property type="project" value="UniProtKB-KW"/>
</dbReference>
<keyword evidence="3" id="KW-0808">Transferase</keyword>
<protein>
    <submittedName>
        <fullName evidence="3">Nucleoside-diphosphate kinase</fullName>
    </submittedName>
</protein>
<accession>A0ABZ0M2I3</accession>
<evidence type="ECO:0000259" key="2">
    <source>
        <dbReference type="SMART" id="SM00562"/>
    </source>
</evidence>
<organism evidence="3 4">
    <name type="scientific">Streptomyces solicathayae</name>
    <dbReference type="NCBI Taxonomy" id="3081768"/>
    <lineage>
        <taxon>Bacteria</taxon>
        <taxon>Bacillati</taxon>
        <taxon>Actinomycetota</taxon>
        <taxon>Actinomycetes</taxon>
        <taxon>Kitasatosporales</taxon>
        <taxon>Streptomycetaceae</taxon>
        <taxon>Streptomyces</taxon>
    </lineage>
</organism>
<keyword evidence="3" id="KW-0418">Kinase</keyword>